<evidence type="ECO:0000256" key="1">
    <source>
        <dbReference type="SAM" id="MobiDB-lite"/>
    </source>
</evidence>
<comment type="caution">
    <text evidence="3">The sequence shown here is derived from an EMBL/GenBank/DDBJ whole genome shotgun (WGS) entry which is preliminary data.</text>
</comment>
<keyword evidence="2" id="KW-0732">Signal</keyword>
<gene>
    <name evidence="4" type="ORF">BaRGS_00018457</name>
    <name evidence="3" type="ORF">BaRGS_00029133</name>
</gene>
<evidence type="ECO:0000313" key="4">
    <source>
        <dbReference type="EMBL" id="KAK7490296.1"/>
    </source>
</evidence>
<proteinExistence type="predicted"/>
<feature type="region of interest" description="Disordered" evidence="1">
    <location>
        <begin position="207"/>
        <end position="278"/>
    </location>
</feature>
<dbReference type="EMBL" id="JACVVK020000299">
    <property type="protein sequence ID" value="KAK7479584.1"/>
    <property type="molecule type" value="Genomic_DNA"/>
</dbReference>
<accession>A0ABD0JWY3</accession>
<feature type="compositionally biased region" description="Pro residues" evidence="1">
    <location>
        <begin position="263"/>
        <end position="278"/>
    </location>
</feature>
<dbReference type="AlphaFoldDB" id="A0ABD0JWY3"/>
<reference evidence="3 5" key="2">
    <citation type="journal article" date="2023" name="Sci. Data">
        <title>Genome assembly of the Korean intertidal mud-creeper Batillaria attramentaria.</title>
        <authorList>
            <person name="Patra A.K."/>
            <person name="Ho P.T."/>
            <person name="Jun S."/>
            <person name="Lee S.J."/>
            <person name="Kim Y."/>
            <person name="Won Y.J."/>
        </authorList>
    </citation>
    <scope>NUCLEOTIDE SEQUENCE [LARGE SCALE GENOMIC DNA]</scope>
    <source>
        <strain evidence="3">Wonlab-2016</strain>
    </source>
</reference>
<reference evidence="3" key="1">
    <citation type="submission" date="2020-09" db="EMBL/GenBank/DDBJ databases">
        <authorList>
            <person name="Won Y."/>
        </authorList>
    </citation>
    <scope>NUCLEOTIDE SEQUENCE</scope>
    <source>
        <strain evidence="3">Wonlab-2016</strain>
        <tissue evidence="3">Foot muscle</tissue>
    </source>
</reference>
<feature type="compositionally biased region" description="Basic and acidic residues" evidence="1">
    <location>
        <begin position="230"/>
        <end position="246"/>
    </location>
</feature>
<feature type="signal peptide" evidence="2">
    <location>
        <begin position="1"/>
        <end position="25"/>
    </location>
</feature>
<evidence type="ECO:0000313" key="5">
    <source>
        <dbReference type="Proteomes" id="UP001519460"/>
    </source>
</evidence>
<dbReference type="Proteomes" id="UP001519460">
    <property type="component" value="Unassembled WGS sequence"/>
</dbReference>
<dbReference type="EMBL" id="JACVVK020000128">
    <property type="protein sequence ID" value="KAK7490296.1"/>
    <property type="molecule type" value="Genomic_DNA"/>
</dbReference>
<protein>
    <submittedName>
        <fullName evidence="3">Uncharacterized protein</fullName>
    </submittedName>
</protein>
<name>A0ABD0JWY3_9CAEN</name>
<evidence type="ECO:0000256" key="2">
    <source>
        <dbReference type="SAM" id="SignalP"/>
    </source>
</evidence>
<organism evidence="3 5">
    <name type="scientific">Batillaria attramentaria</name>
    <dbReference type="NCBI Taxonomy" id="370345"/>
    <lineage>
        <taxon>Eukaryota</taxon>
        <taxon>Metazoa</taxon>
        <taxon>Spiralia</taxon>
        <taxon>Lophotrochozoa</taxon>
        <taxon>Mollusca</taxon>
        <taxon>Gastropoda</taxon>
        <taxon>Caenogastropoda</taxon>
        <taxon>Sorbeoconcha</taxon>
        <taxon>Cerithioidea</taxon>
        <taxon>Batillariidae</taxon>
        <taxon>Batillaria</taxon>
    </lineage>
</organism>
<keyword evidence="5" id="KW-1185">Reference proteome</keyword>
<evidence type="ECO:0000313" key="3">
    <source>
        <dbReference type="EMBL" id="KAK7479584.1"/>
    </source>
</evidence>
<reference evidence="3" key="3">
    <citation type="submission" date="2023-01" db="EMBL/GenBank/DDBJ databases">
        <authorList>
            <person name="Patra A."/>
        </authorList>
    </citation>
    <scope>NUCLEOTIDE SEQUENCE</scope>
    <source>
        <strain evidence="3">Wonlab-2016</strain>
        <tissue evidence="3">Foot muscle</tissue>
    </source>
</reference>
<feature type="chain" id="PRO_5044722557" evidence="2">
    <location>
        <begin position="26"/>
        <end position="278"/>
    </location>
</feature>
<sequence>MKKESMVKNLLRALLFVSGITLTTAKQCARFEFPTLDHEQLYAKDNSHVSVPFRLDTTSCSASGLFTISVTRDGNDVKFFDYCRLVHKDGVCGNSDSRCSCPDNQTLYHFNKIVDRNDSTTWNWGMHVQGELTGAAKIQFNIILGAPEFVGTPAQDEGESLKVGVRAHTRTIKACKMRRTHPHDAKSESPIDCAGYVIIPAVLRRSRRERQPEPVEEQEMVPPPIPPPRQDPEANRLAELARRSVYDDIFADLPQGYNRQNHPLPPCPDQPPPRPPRY</sequence>